<dbReference type="OrthoDB" id="2020852at2759"/>
<feature type="region of interest" description="Disordered" evidence="6">
    <location>
        <begin position="22"/>
        <end position="41"/>
    </location>
</feature>
<sequence>MVQVRSLVDQLKSKTQEVDRIKTKLDELERSRTSSAPPPYAEEPSLIAARKMHQAECKGLILQIKYLKLKLNREMDLRADLTHQKQYISLLLQGLARSDAELGRLIFDLDLQHHARDTRRRQSDAKRKWKKVLNAATAVARMQLLAKKAEEVVDIKQSLQKAHKEVKSRRNVLPLQDQKAGTATAADLVGFKAGFASRK</sequence>
<keyword evidence="4" id="KW-0175">Coiled coil</keyword>
<evidence type="ECO:0000259" key="7">
    <source>
        <dbReference type="Pfam" id="PF10495"/>
    </source>
</evidence>
<proteinExistence type="predicted"/>
<evidence type="ECO:0000256" key="1">
    <source>
        <dbReference type="ARBA" id="ARBA00004267"/>
    </source>
</evidence>
<dbReference type="InterPro" id="IPR019528">
    <property type="entry name" value="PACT_domain"/>
</dbReference>
<evidence type="ECO:0000256" key="6">
    <source>
        <dbReference type="SAM" id="MobiDB-lite"/>
    </source>
</evidence>
<name>A0A1K0G7T9_9BASI</name>
<feature type="compositionally biased region" description="Basic and acidic residues" evidence="6">
    <location>
        <begin position="22"/>
        <end position="32"/>
    </location>
</feature>
<evidence type="ECO:0000313" key="9">
    <source>
        <dbReference type="Proteomes" id="UP000179920"/>
    </source>
</evidence>
<dbReference type="GO" id="GO:0005815">
    <property type="term" value="C:microtubule organizing center"/>
    <property type="evidence" value="ECO:0007669"/>
    <property type="project" value="UniProtKB-SubCell"/>
</dbReference>
<reference evidence="9" key="1">
    <citation type="submission" date="2016-04" db="EMBL/GenBank/DDBJ databases">
        <authorList>
            <person name="Guldener U."/>
            <person name="Guldener U."/>
        </authorList>
    </citation>
    <scope>NUCLEOTIDE SEQUENCE [LARGE SCALE GENOMIC DNA]</scope>
    <source>
        <strain evidence="9">UB2112</strain>
    </source>
</reference>
<evidence type="ECO:0000256" key="5">
    <source>
        <dbReference type="ARBA" id="ARBA00023212"/>
    </source>
</evidence>
<keyword evidence="3" id="KW-0597">Phosphoprotein</keyword>
<keyword evidence="5" id="KW-0206">Cytoskeleton</keyword>
<dbReference type="GO" id="GO:0005737">
    <property type="term" value="C:cytoplasm"/>
    <property type="evidence" value="ECO:0007669"/>
    <property type="project" value="UniProtKB-ARBA"/>
</dbReference>
<dbReference type="EMBL" id="LT558127">
    <property type="protein sequence ID" value="SAM83788.1"/>
    <property type="molecule type" value="Genomic_DNA"/>
</dbReference>
<feature type="domain" description="Pericentrin/AKAP-450 centrosomal targeting" evidence="7">
    <location>
        <begin position="70"/>
        <end position="148"/>
    </location>
</feature>
<gene>
    <name evidence="8" type="ORF">UBRO_20788</name>
</gene>
<dbReference type="AlphaFoldDB" id="A0A1K0G7T9"/>
<evidence type="ECO:0000256" key="3">
    <source>
        <dbReference type="ARBA" id="ARBA00022553"/>
    </source>
</evidence>
<keyword evidence="2" id="KW-0963">Cytoplasm</keyword>
<comment type="subcellular location">
    <subcellularLocation>
        <location evidence="1">Cytoplasm</location>
        <location evidence="1">Cytoskeleton</location>
        <location evidence="1">Microtubule organizing center</location>
    </subcellularLocation>
</comment>
<organism evidence="8 9">
    <name type="scientific">Ustilago bromivora</name>
    <dbReference type="NCBI Taxonomy" id="307758"/>
    <lineage>
        <taxon>Eukaryota</taxon>
        <taxon>Fungi</taxon>
        <taxon>Dikarya</taxon>
        <taxon>Basidiomycota</taxon>
        <taxon>Ustilaginomycotina</taxon>
        <taxon>Ustilaginomycetes</taxon>
        <taxon>Ustilaginales</taxon>
        <taxon>Ustilaginaceae</taxon>
        <taxon>Ustilago</taxon>
    </lineage>
</organism>
<protein>
    <recommendedName>
        <fullName evidence="7">Pericentrin/AKAP-450 centrosomal targeting domain-containing protein</fullName>
    </recommendedName>
</protein>
<dbReference type="Pfam" id="PF10495">
    <property type="entry name" value="PACT_coil_coil"/>
    <property type="match status" value="1"/>
</dbReference>
<evidence type="ECO:0000313" key="8">
    <source>
        <dbReference type="EMBL" id="SAM83788.1"/>
    </source>
</evidence>
<dbReference type="Proteomes" id="UP000179920">
    <property type="component" value="Chromosome XI"/>
</dbReference>
<evidence type="ECO:0000256" key="2">
    <source>
        <dbReference type="ARBA" id="ARBA00022490"/>
    </source>
</evidence>
<evidence type="ECO:0000256" key="4">
    <source>
        <dbReference type="ARBA" id="ARBA00023054"/>
    </source>
</evidence>
<accession>A0A1K0G7T9</accession>